<reference evidence="1" key="1">
    <citation type="submission" date="2020-05" db="EMBL/GenBank/DDBJ databases">
        <title>Large-scale comparative analyses of tick genomes elucidate their genetic diversity and vector capacities.</title>
        <authorList>
            <person name="Jia N."/>
            <person name="Wang J."/>
            <person name="Shi W."/>
            <person name="Du L."/>
            <person name="Sun Y."/>
            <person name="Zhan W."/>
            <person name="Jiang J."/>
            <person name="Wang Q."/>
            <person name="Zhang B."/>
            <person name="Ji P."/>
            <person name="Sakyi L.B."/>
            <person name="Cui X."/>
            <person name="Yuan T."/>
            <person name="Jiang B."/>
            <person name="Yang W."/>
            <person name="Lam T.T.-Y."/>
            <person name="Chang Q."/>
            <person name="Ding S."/>
            <person name="Wang X."/>
            <person name="Zhu J."/>
            <person name="Ruan X."/>
            <person name="Zhao L."/>
            <person name="Wei J."/>
            <person name="Que T."/>
            <person name="Du C."/>
            <person name="Cheng J."/>
            <person name="Dai P."/>
            <person name="Han X."/>
            <person name="Huang E."/>
            <person name="Gao Y."/>
            <person name="Liu J."/>
            <person name="Shao H."/>
            <person name="Ye R."/>
            <person name="Li L."/>
            <person name="Wei W."/>
            <person name="Wang X."/>
            <person name="Wang C."/>
            <person name="Yang T."/>
            <person name="Huo Q."/>
            <person name="Li W."/>
            <person name="Guo W."/>
            <person name="Chen H."/>
            <person name="Zhou L."/>
            <person name="Ni X."/>
            <person name="Tian J."/>
            <person name="Zhou Y."/>
            <person name="Sheng Y."/>
            <person name="Liu T."/>
            <person name="Pan Y."/>
            <person name="Xia L."/>
            <person name="Li J."/>
            <person name="Zhao F."/>
            <person name="Cao W."/>
        </authorList>
    </citation>
    <scope>NUCLEOTIDE SEQUENCE</scope>
    <source>
        <strain evidence="1">Hyas-2018</strain>
    </source>
</reference>
<protein>
    <submittedName>
        <fullName evidence="1">Uncharacterized protein</fullName>
    </submittedName>
</protein>
<evidence type="ECO:0000313" key="1">
    <source>
        <dbReference type="EMBL" id="KAH6924483.1"/>
    </source>
</evidence>
<dbReference type="Proteomes" id="UP000821845">
    <property type="component" value="Chromosome 8"/>
</dbReference>
<comment type="caution">
    <text evidence="1">The sequence shown here is derived from an EMBL/GenBank/DDBJ whole genome shotgun (WGS) entry which is preliminary data.</text>
</comment>
<accession>A0ACB7RSV9</accession>
<evidence type="ECO:0000313" key="2">
    <source>
        <dbReference type="Proteomes" id="UP000821845"/>
    </source>
</evidence>
<proteinExistence type="predicted"/>
<organism evidence="1 2">
    <name type="scientific">Hyalomma asiaticum</name>
    <name type="common">Tick</name>
    <dbReference type="NCBI Taxonomy" id="266040"/>
    <lineage>
        <taxon>Eukaryota</taxon>
        <taxon>Metazoa</taxon>
        <taxon>Ecdysozoa</taxon>
        <taxon>Arthropoda</taxon>
        <taxon>Chelicerata</taxon>
        <taxon>Arachnida</taxon>
        <taxon>Acari</taxon>
        <taxon>Parasitiformes</taxon>
        <taxon>Ixodida</taxon>
        <taxon>Ixodoidea</taxon>
        <taxon>Ixodidae</taxon>
        <taxon>Hyalomminae</taxon>
        <taxon>Hyalomma</taxon>
    </lineage>
</organism>
<dbReference type="EMBL" id="CM023488">
    <property type="protein sequence ID" value="KAH6924483.1"/>
    <property type="molecule type" value="Genomic_DNA"/>
</dbReference>
<gene>
    <name evidence="1" type="ORF">HPB50_018946</name>
</gene>
<sequence>MADTSAATPSTPVPAPVAGNSGMLAQERERSAFRHGLMELSRCLARLQPTPWPKVAKVMAACPTELSRGVFRIDQRGQDAVMSLCLYLVESGFQHRERIVPYLMKLLRGLLKASFVEEVKYEPDERLPVRERFCFLLHTVLSDVAYHCDDQGEEITNCQLDFLGALVRICASAHAASTASAEPSSTAAALNVKASVGQTVVPLILGTCRALGRASVEPPFLICRIFPPPEKVDFIEDELGVENYSKKKQRAELYNPNMVSRRAMVDYWMARACRGAARERREGLLPYENITTPIAFRTSTYIFRTFGSCFTHMKVFKERPEVVRKFHVRFSANKIQLILAYADRILSDEMIEYLDQCAIRACESGQISINPYRSFGELLKMVWITLLYEILCTYTLAEKEEWKSTSPLFCSLAKDMQKLAKHLFLAGQKDIQVKAYDASEQEQKDYQYTCMHRFRSSVQTVATCVDILVWAEVDENGADLLCGKLAEKLNAAHGLKLALGHLPILISCLDGIRTLAEMFPLIVDGCVLAARDFLGAPAPVLLKLYQCMEELVSGDNAGVRSICQAALRQVRVELMANHSEIILFLQVRDAGIDCLCGVLRVGIERDPEIVQAYLASASNRLFQAEISGGEGALIAINTVMALGKMAVALKGTPKTEKSVLQFFQQRFCKPPSTLDTLIVDQMGRMLVAKVDRAVRDEIMKMLTMVTLVSNSVQAKIADADIKFPGYKHVALPVIKVLVKVASGIEGADEQLEMLSTLLELFVQIGLDGCRYCENQLAFKDSGCASNMGVLIPVISTLVQRMDPVVGAKPRMHKLFWDFWLYASLMGFTVLSGVWPIDWYYGTADIALKSPILVCKEHLRPILQFNNPVRHETAAIVDLNDVKFQLLKELKGGTEISTILYKMNFQQATYLLSVNDLEALRIQNSVTTKTPYQTMMQYLEFPLIQKDKGGMFICMSAVADKVFDMFLDVMQDKPKHADREAELEEAFVFLLVKFVDPEKQIRRVADKFISNFIDRFPHLLWSRKVLWAMLDILQALAYSLELDPNETGQEVIVPYTPYSITLTDTMDGRETIVRDLAAHCQGIVQEAVKWAPIATRSHLQEYMVANSEMVEALTQHTGVGLAIESIMLFAGLNASSSPQSTSLLERWPACVKKDYSEFVCSMEIRCRYSGEVSGLLMSSKNTEYTRKELSAKLLNQLHTSWKTSNKKLHKRVWTGGCSARLCWSPVEYFAEEPTRNAIYCWQWFLAAKPEEELRFLHEMSNAWLATVERELGIFSKDPVQTDPCAVGEKSDLRPKAPYIAPHEVWVNFIVEKIESAKFSSQAEIEIFTNLIYRSFSPIIGDEKFSCRHISVVGTRFNLLSSAVSLLQSDADSLSSQMIRSILRERIYSASLDYFCGPQLYPTERGGKLRESILMMVKFWMAMHNDKKFLRRASFGKDIVGNQLSNRSQGSSAGSSANESAYTQAESFPTTPAGWQQQGYSRPSTESSSTTTRQTTTTTTTSREMRETPLISDSAYAKEYLRKRSLILALLSVEIEFLITWYNPLSLPDKVVPGEEIISAWRSQHITERGWVDMVQCAWNLSPALAVYLPSRFRSSDALRSEVTKLVQANPDLVCHMPEALQYMITPDFVLEDNPDLSYLQAWAPVSPVKVLAYFSRLYSPHPITAQYAIRVLSACPPDVLMFYIPQLAQAVRYDTMGYIRNFIITSANISQLLTHQFIWNMRTNMFRDEDGQEKDADLYEVFNSMIDTMVGNLTGKEKLFYESEFDFFTKITAISGVLRHFPKGPERKRACLCELSKIKVEQGSYLPSSPEAIIVDIDYASGAPMQSAAKAPFRAKFKVRSVGIEKVQEIATAGYKDLRDSGYFTSADLRKEHWQAAIFKVGDDVRQDMLALQVIALFKNVFSIAGIEVYLFPYRVVATSPGCGVIECVPDTTSRDQLGRQTDIGMYEYFLQKYGDESTRSFQEARSNFVKSMAAYSVAMFLLQVKDRHNGNLLLDEDGHIIHIDFGFLFESSPGGNIGFEPDIKLTEEMVMIMGGKQEAEPFKWFTELCVRCFLAVRPYREDVVTLVSLMLDTGLPCFRGQTVRLLRLRFAPTATEREAAAFMMKIINDSYLNIRTRTYDMIQYYQNQIPY</sequence>
<name>A0ACB7RSV9_HYAAI</name>
<keyword evidence="2" id="KW-1185">Reference proteome</keyword>